<gene>
    <name evidence="2" type="ORF">PBIL07802_LOCUS26020</name>
    <name evidence="3" type="ORF">PBIL07802_LOCUS26021</name>
</gene>
<dbReference type="EMBL" id="HBIB01039977">
    <property type="protein sequence ID" value="CAE0263718.1"/>
    <property type="molecule type" value="Transcribed_RNA"/>
</dbReference>
<dbReference type="EMBL" id="HBIB01039976">
    <property type="protein sequence ID" value="CAE0263717.1"/>
    <property type="molecule type" value="Transcribed_RNA"/>
</dbReference>
<evidence type="ECO:0000313" key="2">
    <source>
        <dbReference type="EMBL" id="CAE0263717.1"/>
    </source>
</evidence>
<evidence type="ECO:0000313" key="3">
    <source>
        <dbReference type="EMBL" id="CAE0263718.1"/>
    </source>
</evidence>
<feature type="compositionally biased region" description="Pro residues" evidence="1">
    <location>
        <begin position="57"/>
        <end position="66"/>
    </location>
</feature>
<feature type="compositionally biased region" description="Basic residues" evidence="1">
    <location>
        <begin position="12"/>
        <end position="21"/>
    </location>
</feature>
<feature type="region of interest" description="Disordered" evidence="1">
    <location>
        <begin position="1"/>
        <end position="96"/>
    </location>
</feature>
<proteinExistence type="predicted"/>
<reference evidence="2" key="1">
    <citation type="submission" date="2021-01" db="EMBL/GenBank/DDBJ databases">
        <authorList>
            <person name="Corre E."/>
            <person name="Pelletier E."/>
            <person name="Niang G."/>
            <person name="Scheremetjew M."/>
            <person name="Finn R."/>
            <person name="Kale V."/>
            <person name="Holt S."/>
            <person name="Cochrane G."/>
            <person name="Meng A."/>
            <person name="Brown T."/>
            <person name="Cohen L."/>
        </authorList>
    </citation>
    <scope>NUCLEOTIDE SEQUENCE</scope>
    <source>
        <strain evidence="2">NIES-2562</strain>
    </source>
</reference>
<organism evidence="2">
    <name type="scientific">Palpitomonas bilix</name>
    <dbReference type="NCBI Taxonomy" id="652834"/>
    <lineage>
        <taxon>Eukaryota</taxon>
        <taxon>Eukaryota incertae sedis</taxon>
    </lineage>
</organism>
<evidence type="ECO:0000256" key="1">
    <source>
        <dbReference type="SAM" id="MobiDB-lite"/>
    </source>
</evidence>
<protein>
    <submittedName>
        <fullName evidence="2">Uncharacterized protein</fullName>
    </submittedName>
</protein>
<accession>A0A7S3GEF5</accession>
<sequence length="96" mass="10024">MGGLGYDSHSTSHSHSHHHARQQGFAKQAAPARSQFGGFVRASAGDASEGGNLMSARPPPPPPRPAFSPTTTTTVVGEDGEPVRKKTRWGVKPPGV</sequence>
<dbReference type="AlphaFoldDB" id="A0A7S3GEF5"/>
<name>A0A7S3GEF5_9EUKA</name>